<dbReference type="EMBL" id="JASCZI010000582">
    <property type="protein sequence ID" value="MED6112527.1"/>
    <property type="molecule type" value="Genomic_DNA"/>
</dbReference>
<proteinExistence type="predicted"/>
<protein>
    <submittedName>
        <fullName evidence="1">Uncharacterized protein</fullName>
    </submittedName>
</protein>
<accession>A0ABU6QLX6</accession>
<gene>
    <name evidence="1" type="ORF">PIB30_062524</name>
</gene>
<organism evidence="1 2">
    <name type="scientific">Stylosanthes scabra</name>
    <dbReference type="NCBI Taxonomy" id="79078"/>
    <lineage>
        <taxon>Eukaryota</taxon>
        <taxon>Viridiplantae</taxon>
        <taxon>Streptophyta</taxon>
        <taxon>Embryophyta</taxon>
        <taxon>Tracheophyta</taxon>
        <taxon>Spermatophyta</taxon>
        <taxon>Magnoliopsida</taxon>
        <taxon>eudicotyledons</taxon>
        <taxon>Gunneridae</taxon>
        <taxon>Pentapetalae</taxon>
        <taxon>rosids</taxon>
        <taxon>fabids</taxon>
        <taxon>Fabales</taxon>
        <taxon>Fabaceae</taxon>
        <taxon>Papilionoideae</taxon>
        <taxon>50 kb inversion clade</taxon>
        <taxon>dalbergioids sensu lato</taxon>
        <taxon>Dalbergieae</taxon>
        <taxon>Pterocarpus clade</taxon>
        <taxon>Stylosanthes</taxon>
    </lineage>
</organism>
<reference evidence="1 2" key="1">
    <citation type="journal article" date="2023" name="Plants (Basel)">
        <title>Bridging the Gap: Combining Genomics and Transcriptomics Approaches to Understand Stylosanthes scabra, an Orphan Legume from the Brazilian Caatinga.</title>
        <authorList>
            <person name="Ferreira-Neto J.R.C."/>
            <person name="da Silva M.D."/>
            <person name="Binneck E."/>
            <person name="de Melo N.F."/>
            <person name="da Silva R.H."/>
            <person name="de Melo A.L.T.M."/>
            <person name="Pandolfi V."/>
            <person name="Bustamante F.O."/>
            <person name="Brasileiro-Vidal A.C."/>
            <person name="Benko-Iseppon A.M."/>
        </authorList>
    </citation>
    <scope>NUCLEOTIDE SEQUENCE [LARGE SCALE GENOMIC DNA]</scope>
    <source>
        <tissue evidence="1">Leaves</tissue>
    </source>
</reference>
<evidence type="ECO:0000313" key="1">
    <source>
        <dbReference type="EMBL" id="MED6112527.1"/>
    </source>
</evidence>
<sequence>KERERERESEKHRRVFLRSSFPATLHRCMLPFLPPELQSYTLYIAVGSMLSRIPDCNARKQQRSSVTLSFGEDFSVRFVSSVRLKVDGAERNGFGFSSEEIGEAVGFHGTPKTSADSSAAIAGTGDSANAVKIAVAIAIAIDSASARATATAKATAAVVVFAGTAAETATAVTSGAAAEAFAGSSNSAPCEVVQSVVSILKTLNA</sequence>
<dbReference type="Proteomes" id="UP001341840">
    <property type="component" value="Unassembled WGS sequence"/>
</dbReference>
<keyword evidence="2" id="KW-1185">Reference proteome</keyword>
<name>A0ABU6QLX6_9FABA</name>
<evidence type="ECO:0000313" key="2">
    <source>
        <dbReference type="Proteomes" id="UP001341840"/>
    </source>
</evidence>
<feature type="non-terminal residue" evidence="1">
    <location>
        <position position="1"/>
    </location>
</feature>
<comment type="caution">
    <text evidence="1">The sequence shown here is derived from an EMBL/GenBank/DDBJ whole genome shotgun (WGS) entry which is preliminary data.</text>
</comment>